<dbReference type="PROSITE" id="PS50879">
    <property type="entry name" value="RNASE_H_1"/>
    <property type="match status" value="1"/>
</dbReference>
<dbReference type="InterPro" id="IPR002156">
    <property type="entry name" value="RNaseH_domain"/>
</dbReference>
<dbReference type="Gene3D" id="3.30.420.10">
    <property type="entry name" value="Ribonuclease H-like superfamily/Ribonuclease H"/>
    <property type="match status" value="1"/>
</dbReference>
<feature type="domain" description="RNase H type-1" evidence="1">
    <location>
        <begin position="27"/>
        <end position="163"/>
    </location>
</feature>
<organism evidence="2 3">
    <name type="scientific">Popillia japonica</name>
    <name type="common">Japanese beetle</name>
    <dbReference type="NCBI Taxonomy" id="7064"/>
    <lineage>
        <taxon>Eukaryota</taxon>
        <taxon>Metazoa</taxon>
        <taxon>Ecdysozoa</taxon>
        <taxon>Arthropoda</taxon>
        <taxon>Hexapoda</taxon>
        <taxon>Insecta</taxon>
        <taxon>Pterygota</taxon>
        <taxon>Neoptera</taxon>
        <taxon>Endopterygota</taxon>
        <taxon>Coleoptera</taxon>
        <taxon>Polyphaga</taxon>
        <taxon>Scarabaeiformia</taxon>
        <taxon>Scarabaeidae</taxon>
        <taxon>Rutelinae</taxon>
        <taxon>Popillia</taxon>
    </lineage>
</organism>
<dbReference type="EMBL" id="JASPKY010000004">
    <property type="protein sequence ID" value="KAK9754967.1"/>
    <property type="molecule type" value="Genomic_DNA"/>
</dbReference>
<keyword evidence="3" id="KW-1185">Reference proteome</keyword>
<accession>A0AAW1NBD0</accession>
<comment type="caution">
    <text evidence="2">The sequence shown here is derived from an EMBL/GenBank/DDBJ whole genome shotgun (WGS) entry which is preliminary data.</text>
</comment>
<gene>
    <name evidence="2" type="ORF">QE152_g771</name>
</gene>
<sequence>MTAHVRQSLRTLLPVDQGQPFQLLLILRGQDTLNSMQMAQWVKPRILRLFGVFCENPRLEISGALPPEAIILTAELVALFVAIRKIEVLDISSAVIISDSLGVLRAIEYCHPRSCRNKLIWEIKELIISLDNQNKKIILVWVPGHTGVLGNEKADWLAKRGRALRCSYIRLMQQIFITYSENNCLRIGRNSGKKRQDRKYQDTMNSEV</sequence>
<reference evidence="2 3" key="1">
    <citation type="journal article" date="2024" name="BMC Genomics">
        <title>De novo assembly and annotation of Popillia japonica's genome with initial clues to its potential as an invasive pest.</title>
        <authorList>
            <person name="Cucini C."/>
            <person name="Boschi S."/>
            <person name="Funari R."/>
            <person name="Cardaioli E."/>
            <person name="Iannotti N."/>
            <person name="Marturano G."/>
            <person name="Paoli F."/>
            <person name="Bruttini M."/>
            <person name="Carapelli A."/>
            <person name="Frati F."/>
            <person name="Nardi F."/>
        </authorList>
    </citation>
    <scope>NUCLEOTIDE SEQUENCE [LARGE SCALE GENOMIC DNA]</scope>
    <source>
        <strain evidence="2">DMR45628</strain>
    </source>
</reference>
<dbReference type="AlphaFoldDB" id="A0AAW1NBD0"/>
<evidence type="ECO:0000259" key="1">
    <source>
        <dbReference type="PROSITE" id="PS50879"/>
    </source>
</evidence>
<dbReference type="InterPro" id="IPR036397">
    <property type="entry name" value="RNaseH_sf"/>
</dbReference>
<evidence type="ECO:0000313" key="3">
    <source>
        <dbReference type="Proteomes" id="UP001458880"/>
    </source>
</evidence>
<protein>
    <submittedName>
        <fullName evidence="2">RNase H</fullName>
    </submittedName>
</protein>
<dbReference type="InterPro" id="IPR012337">
    <property type="entry name" value="RNaseH-like_sf"/>
</dbReference>
<dbReference type="Pfam" id="PF00075">
    <property type="entry name" value="RNase_H"/>
    <property type="match status" value="1"/>
</dbReference>
<name>A0AAW1NBD0_POPJA</name>
<proteinExistence type="predicted"/>
<dbReference type="SUPFAM" id="SSF53098">
    <property type="entry name" value="Ribonuclease H-like"/>
    <property type="match status" value="1"/>
</dbReference>
<dbReference type="CDD" id="cd09276">
    <property type="entry name" value="Rnase_HI_RT_non_LTR"/>
    <property type="match status" value="1"/>
</dbReference>
<dbReference type="GO" id="GO:0003676">
    <property type="term" value="F:nucleic acid binding"/>
    <property type="evidence" value="ECO:0007669"/>
    <property type="project" value="InterPro"/>
</dbReference>
<dbReference type="Proteomes" id="UP001458880">
    <property type="component" value="Unassembled WGS sequence"/>
</dbReference>
<evidence type="ECO:0000313" key="2">
    <source>
        <dbReference type="EMBL" id="KAK9754967.1"/>
    </source>
</evidence>
<dbReference type="GO" id="GO:0004523">
    <property type="term" value="F:RNA-DNA hybrid ribonuclease activity"/>
    <property type="evidence" value="ECO:0007669"/>
    <property type="project" value="InterPro"/>
</dbReference>